<evidence type="ECO:0000256" key="1">
    <source>
        <dbReference type="SAM" id="SignalP"/>
    </source>
</evidence>
<comment type="caution">
    <text evidence="2">The sequence shown here is derived from an EMBL/GenBank/DDBJ whole genome shotgun (WGS) entry which is preliminary data.</text>
</comment>
<dbReference type="PROSITE" id="PS51257">
    <property type="entry name" value="PROKAR_LIPOPROTEIN"/>
    <property type="match status" value="1"/>
</dbReference>
<name>A0ABV7HDM4_9GAMM</name>
<dbReference type="EMBL" id="JBHRSZ010000005">
    <property type="protein sequence ID" value="MFC3151980.1"/>
    <property type="molecule type" value="Genomic_DNA"/>
</dbReference>
<gene>
    <name evidence="2" type="ORF">ACFOEK_13140</name>
</gene>
<protein>
    <submittedName>
        <fullName evidence="2">Penicillin-binding protein activator LpoB</fullName>
    </submittedName>
</protein>
<evidence type="ECO:0000313" key="3">
    <source>
        <dbReference type="Proteomes" id="UP001595476"/>
    </source>
</evidence>
<dbReference type="Proteomes" id="UP001595476">
    <property type="component" value="Unassembled WGS sequence"/>
</dbReference>
<evidence type="ECO:0000313" key="2">
    <source>
        <dbReference type="EMBL" id="MFC3151980.1"/>
    </source>
</evidence>
<dbReference type="RefSeq" id="WP_386721677.1">
    <property type="nucleotide sequence ID" value="NZ_JBHRSZ010000005.1"/>
</dbReference>
<dbReference type="InterPro" id="IPR014094">
    <property type="entry name" value="LpoB"/>
</dbReference>
<keyword evidence="3" id="KW-1185">Reference proteome</keyword>
<organism evidence="2 3">
    <name type="scientific">Litoribrevibacter euphylliae</name>
    <dbReference type="NCBI Taxonomy" id="1834034"/>
    <lineage>
        <taxon>Bacteria</taxon>
        <taxon>Pseudomonadati</taxon>
        <taxon>Pseudomonadota</taxon>
        <taxon>Gammaproteobacteria</taxon>
        <taxon>Oceanospirillales</taxon>
        <taxon>Oceanospirillaceae</taxon>
        <taxon>Litoribrevibacter</taxon>
    </lineage>
</organism>
<proteinExistence type="predicted"/>
<accession>A0ABV7HDM4</accession>
<keyword evidence="1" id="KW-0732">Signal</keyword>
<dbReference type="Pfam" id="PF13036">
    <property type="entry name" value="LpoB"/>
    <property type="match status" value="1"/>
</dbReference>
<feature type="signal peptide" evidence="1">
    <location>
        <begin position="1"/>
        <end position="22"/>
    </location>
</feature>
<sequence>MTNAFKKTALSLMTVAALTAVAGCQSTTVSRVDTNTEVALTDRWNATDSRLVSEEMISDMLSFPWAADYERQNPGKRPTVIIQRIRNKSHEHIAVETFSNDLKRAVIRSGRADFVAGGSERDDVRSERRDQEFNARTDTQVAMGEETGARFALSGSINSFVDSLDGDRVTSYQVDLKLIDMLTNREVWNGTKKIQKFQEKSSFGF</sequence>
<dbReference type="Gene3D" id="3.40.50.10610">
    <property type="entry name" value="ABC-type transport auxiliary lipoprotein component"/>
    <property type="match status" value="1"/>
</dbReference>
<feature type="chain" id="PRO_5047184684" evidence="1">
    <location>
        <begin position="23"/>
        <end position="205"/>
    </location>
</feature>
<reference evidence="3" key="1">
    <citation type="journal article" date="2019" name="Int. J. Syst. Evol. Microbiol.">
        <title>The Global Catalogue of Microorganisms (GCM) 10K type strain sequencing project: providing services to taxonomists for standard genome sequencing and annotation.</title>
        <authorList>
            <consortium name="The Broad Institute Genomics Platform"/>
            <consortium name="The Broad Institute Genome Sequencing Center for Infectious Disease"/>
            <person name="Wu L."/>
            <person name="Ma J."/>
        </authorList>
    </citation>
    <scope>NUCLEOTIDE SEQUENCE [LARGE SCALE GENOMIC DNA]</scope>
    <source>
        <strain evidence="3">KCTC 52438</strain>
    </source>
</reference>